<dbReference type="GO" id="GO:0061617">
    <property type="term" value="C:MICOS complex"/>
    <property type="evidence" value="ECO:0007669"/>
    <property type="project" value="UniProtKB-UniRule"/>
</dbReference>
<reference evidence="13 14" key="1">
    <citation type="submission" date="2014-05" db="EMBL/GenBank/DDBJ databases">
        <title>Draft genome sequence of a rare smut relative, Tilletiaria anomala UBC 951.</title>
        <authorList>
            <consortium name="DOE Joint Genome Institute"/>
            <person name="Toome M."/>
            <person name="Kuo A."/>
            <person name="Henrissat B."/>
            <person name="Lipzen A."/>
            <person name="Tritt A."/>
            <person name="Yoshinaga Y."/>
            <person name="Zane M."/>
            <person name="Barry K."/>
            <person name="Grigoriev I.V."/>
            <person name="Spatafora J.W."/>
            <person name="Aimea M.C."/>
        </authorList>
    </citation>
    <scope>NUCLEOTIDE SEQUENCE [LARGE SCALE GENOMIC DNA]</scope>
    <source>
        <strain evidence="13 14">UBC 951</strain>
    </source>
</reference>
<feature type="region of interest" description="Disordered" evidence="12">
    <location>
        <begin position="52"/>
        <end position="71"/>
    </location>
</feature>
<sequence>MAAYVLAPIAGAFVATSLIYSMRHKVRTDTQAFVTALQQSRAVLDNLDEELSAGSEASGNRQKVFPPSYVRPTRPTLAEEMKARWNEHLTGFIKQTSEIEWDSVFRNAYNKVKGVVEEVAPSSESAFSQISGGATLRDPVPKAPGDPRLLQPNTYYLGQGTSLR</sequence>
<name>A0A066WQ42_TILAU</name>
<evidence type="ECO:0000256" key="5">
    <source>
        <dbReference type="ARBA" id="ARBA00022692"/>
    </source>
</evidence>
<evidence type="ECO:0000256" key="1">
    <source>
        <dbReference type="ARBA" id="ARBA00002689"/>
    </source>
</evidence>
<protein>
    <recommendedName>
        <fullName evidence="4 11">MICOS complex subunit MIC12</fullName>
    </recommendedName>
    <alternativeName>
        <fullName evidence="10 11">Altered inheritance of mitochondria protein 5, mitochondrial</fullName>
    </alternativeName>
    <alternativeName>
        <fullName evidence="9 11">Found in mitochondrial proteome protein 51</fullName>
    </alternativeName>
</protein>
<keyword evidence="7 11" id="KW-0496">Mitochondrion</keyword>
<evidence type="ECO:0000256" key="12">
    <source>
        <dbReference type="SAM" id="MobiDB-lite"/>
    </source>
</evidence>
<dbReference type="AlphaFoldDB" id="A0A066WQ42"/>
<dbReference type="GeneID" id="25263719"/>
<evidence type="ECO:0000256" key="6">
    <source>
        <dbReference type="ARBA" id="ARBA00022989"/>
    </source>
</evidence>
<evidence type="ECO:0000313" key="14">
    <source>
        <dbReference type="Proteomes" id="UP000027361"/>
    </source>
</evidence>
<evidence type="ECO:0000256" key="4">
    <source>
        <dbReference type="ARBA" id="ARBA00018170"/>
    </source>
</evidence>
<comment type="subcellular location">
    <subcellularLocation>
        <location evidence="2">Membrane</location>
    </subcellularLocation>
    <subcellularLocation>
        <location evidence="11">Mitochondrion inner membrane</location>
        <topology evidence="11">Single-pass membrane protein</topology>
    </subcellularLocation>
</comment>
<dbReference type="RefSeq" id="XP_013245584.1">
    <property type="nucleotide sequence ID" value="XM_013390130.1"/>
</dbReference>
<evidence type="ECO:0000256" key="9">
    <source>
        <dbReference type="ARBA" id="ARBA00032159"/>
    </source>
</evidence>
<accession>A0A066WQ42</accession>
<keyword evidence="6" id="KW-1133">Transmembrane helix</keyword>
<evidence type="ECO:0000256" key="8">
    <source>
        <dbReference type="ARBA" id="ARBA00023136"/>
    </source>
</evidence>
<dbReference type="Proteomes" id="UP000027361">
    <property type="component" value="Unassembled WGS sequence"/>
</dbReference>
<organism evidence="13 14">
    <name type="scientific">Tilletiaria anomala (strain ATCC 24038 / CBS 436.72 / UBC 951)</name>
    <dbReference type="NCBI Taxonomy" id="1037660"/>
    <lineage>
        <taxon>Eukaryota</taxon>
        <taxon>Fungi</taxon>
        <taxon>Dikarya</taxon>
        <taxon>Basidiomycota</taxon>
        <taxon>Ustilaginomycotina</taxon>
        <taxon>Exobasidiomycetes</taxon>
        <taxon>Georgefischeriales</taxon>
        <taxon>Tilletiariaceae</taxon>
        <taxon>Tilletiaria</taxon>
    </lineage>
</organism>
<evidence type="ECO:0000256" key="7">
    <source>
        <dbReference type="ARBA" id="ARBA00023128"/>
    </source>
</evidence>
<evidence type="ECO:0000256" key="3">
    <source>
        <dbReference type="ARBA" id="ARBA00009188"/>
    </source>
</evidence>
<keyword evidence="5" id="KW-0812">Transmembrane</keyword>
<keyword evidence="8" id="KW-0472">Membrane</keyword>
<dbReference type="EMBL" id="JMSN01000007">
    <property type="protein sequence ID" value="KDN52745.1"/>
    <property type="molecule type" value="Genomic_DNA"/>
</dbReference>
<evidence type="ECO:0000256" key="11">
    <source>
        <dbReference type="RuleBase" id="RU363010"/>
    </source>
</evidence>
<evidence type="ECO:0000313" key="13">
    <source>
        <dbReference type="EMBL" id="KDN52745.1"/>
    </source>
</evidence>
<keyword evidence="11" id="KW-0999">Mitochondrion inner membrane</keyword>
<evidence type="ECO:0000256" key="10">
    <source>
        <dbReference type="ARBA" id="ARBA00032985"/>
    </source>
</evidence>
<dbReference type="OrthoDB" id="3351759at2759"/>
<comment type="function">
    <text evidence="1 11">Component of the MICOS complex, a large protein complex of the mitochondrial inner membrane that plays crucial roles in the maintenance of crista junctions, inner membrane architecture, and formation of contact sites to the outer membrane.</text>
</comment>
<comment type="similarity">
    <text evidence="3 11">Belongs to the MICOS complex subunit Mic12 family.</text>
</comment>
<comment type="caution">
    <text evidence="13">The sequence shown here is derived from an EMBL/GenBank/DDBJ whole genome shotgun (WGS) entry which is preliminary data.</text>
</comment>
<dbReference type="HOGENOM" id="CLU_1620229_0_0_1"/>
<feature type="region of interest" description="Disordered" evidence="12">
    <location>
        <begin position="131"/>
        <end position="154"/>
    </location>
</feature>
<dbReference type="Pfam" id="PF17050">
    <property type="entry name" value="AIM5"/>
    <property type="match status" value="1"/>
</dbReference>
<gene>
    <name evidence="13" type="ORF">K437DRAFT_253946</name>
</gene>
<keyword evidence="14" id="KW-1185">Reference proteome</keyword>
<proteinExistence type="inferred from homology"/>
<comment type="subunit">
    <text evidence="11">Component of the mitochondrial contact site and cristae organizing system (MICOS) complex.</text>
</comment>
<dbReference type="InterPro" id="IPR031463">
    <property type="entry name" value="Mic12"/>
</dbReference>
<dbReference type="InParanoid" id="A0A066WQ42"/>
<evidence type="ECO:0000256" key="2">
    <source>
        <dbReference type="ARBA" id="ARBA00004370"/>
    </source>
</evidence>
<dbReference type="GO" id="GO:0044284">
    <property type="term" value="C:mitochondrial crista junction"/>
    <property type="evidence" value="ECO:0007669"/>
    <property type="project" value="InterPro"/>
</dbReference>
<dbReference type="GO" id="GO:0042407">
    <property type="term" value="P:cristae formation"/>
    <property type="evidence" value="ECO:0007669"/>
    <property type="project" value="InterPro"/>
</dbReference>